<accession>A0A397UIA9</accession>
<dbReference type="EMBL" id="QKWP01001400">
    <property type="protein sequence ID" value="RIB09241.1"/>
    <property type="molecule type" value="Genomic_DNA"/>
</dbReference>
<reference evidence="2 3" key="1">
    <citation type="submission" date="2018-06" db="EMBL/GenBank/DDBJ databases">
        <title>Comparative genomics reveals the genomic features of Rhizophagus irregularis, R. cerebriforme, R. diaphanum and Gigaspora rosea, and their symbiotic lifestyle signature.</title>
        <authorList>
            <person name="Morin E."/>
            <person name="San Clemente H."/>
            <person name="Chen E.C.H."/>
            <person name="De La Providencia I."/>
            <person name="Hainaut M."/>
            <person name="Kuo A."/>
            <person name="Kohler A."/>
            <person name="Murat C."/>
            <person name="Tang N."/>
            <person name="Roy S."/>
            <person name="Loubradou J."/>
            <person name="Henrissat B."/>
            <person name="Grigoriev I.V."/>
            <person name="Corradi N."/>
            <person name="Roux C."/>
            <person name="Martin F.M."/>
        </authorList>
    </citation>
    <scope>NUCLEOTIDE SEQUENCE [LARGE SCALE GENOMIC DNA]</scope>
    <source>
        <strain evidence="2 3">DAOM 194757</strain>
    </source>
</reference>
<organism evidence="2 3">
    <name type="scientific">Gigaspora rosea</name>
    <dbReference type="NCBI Taxonomy" id="44941"/>
    <lineage>
        <taxon>Eukaryota</taxon>
        <taxon>Fungi</taxon>
        <taxon>Fungi incertae sedis</taxon>
        <taxon>Mucoromycota</taxon>
        <taxon>Glomeromycotina</taxon>
        <taxon>Glomeromycetes</taxon>
        <taxon>Diversisporales</taxon>
        <taxon>Gigasporaceae</taxon>
        <taxon>Gigaspora</taxon>
    </lineage>
</organism>
<protein>
    <submittedName>
        <fullName evidence="2">Uncharacterized protein</fullName>
    </submittedName>
</protein>
<dbReference type="OrthoDB" id="2394490at2759"/>
<evidence type="ECO:0000256" key="1">
    <source>
        <dbReference type="SAM" id="MobiDB-lite"/>
    </source>
</evidence>
<sequence length="88" mass="10214">MDDDEQINSSKVKAKRTKYSSERTTSSDDSEYEPSVLLSKSKKESDLCFKLTKTQDGIPTYSFGPRVQQYWSYDMIHLDCIEENVDVF</sequence>
<feature type="region of interest" description="Disordered" evidence="1">
    <location>
        <begin position="1"/>
        <end position="34"/>
    </location>
</feature>
<gene>
    <name evidence="2" type="ORF">C2G38_2209452</name>
</gene>
<name>A0A397UIA9_9GLOM</name>
<dbReference type="Proteomes" id="UP000266673">
    <property type="component" value="Unassembled WGS sequence"/>
</dbReference>
<proteinExistence type="predicted"/>
<dbReference type="AlphaFoldDB" id="A0A397UIA9"/>
<evidence type="ECO:0000313" key="3">
    <source>
        <dbReference type="Proteomes" id="UP000266673"/>
    </source>
</evidence>
<evidence type="ECO:0000313" key="2">
    <source>
        <dbReference type="EMBL" id="RIB09241.1"/>
    </source>
</evidence>
<comment type="caution">
    <text evidence="2">The sequence shown here is derived from an EMBL/GenBank/DDBJ whole genome shotgun (WGS) entry which is preliminary data.</text>
</comment>
<keyword evidence="3" id="KW-1185">Reference proteome</keyword>